<dbReference type="InterPro" id="IPR036291">
    <property type="entry name" value="NAD(P)-bd_dom_sf"/>
</dbReference>
<dbReference type="SUPFAM" id="SSF51735">
    <property type="entry name" value="NAD(P)-binding Rossmann-fold domains"/>
    <property type="match status" value="1"/>
</dbReference>
<evidence type="ECO:0000259" key="1">
    <source>
        <dbReference type="Pfam" id="PF01370"/>
    </source>
</evidence>
<dbReference type="Gene3D" id="3.40.50.720">
    <property type="entry name" value="NAD(P)-binding Rossmann-like Domain"/>
    <property type="match status" value="1"/>
</dbReference>
<dbReference type="InterPro" id="IPR001509">
    <property type="entry name" value="Epimerase_deHydtase"/>
</dbReference>
<dbReference type="GO" id="GO:0005737">
    <property type="term" value="C:cytoplasm"/>
    <property type="evidence" value="ECO:0007669"/>
    <property type="project" value="TreeGrafter"/>
</dbReference>
<keyword evidence="3" id="KW-1185">Reference proteome</keyword>
<accession>A0A5D0MJB5</accession>
<comment type="caution">
    <text evidence="2">The sequence shown here is derived from an EMBL/GenBank/DDBJ whole genome shotgun (WGS) entry which is preliminary data.</text>
</comment>
<dbReference type="Proteomes" id="UP000324143">
    <property type="component" value="Unassembled WGS sequence"/>
</dbReference>
<dbReference type="PANTHER" id="PTHR48079:SF6">
    <property type="entry name" value="NAD(P)-BINDING DOMAIN-CONTAINING PROTEIN-RELATED"/>
    <property type="match status" value="1"/>
</dbReference>
<proteinExistence type="predicted"/>
<dbReference type="AlphaFoldDB" id="A0A5D0MJB5"/>
<dbReference type="Pfam" id="PF01370">
    <property type="entry name" value="Epimerase"/>
    <property type="match status" value="1"/>
</dbReference>
<reference evidence="2" key="1">
    <citation type="submission" date="2019-08" db="EMBL/GenBank/DDBJ databases">
        <title>Genomic characterization of a novel candidate phylum (ARYD3) from a high temperature, high salinity tertiary oil reservoir in north central Oklahoma, USA.</title>
        <authorList>
            <person name="Youssef N.H."/>
            <person name="Yadav A."/>
            <person name="Elshahed M.S."/>
        </authorList>
    </citation>
    <scope>NUCLEOTIDE SEQUENCE [LARGE SCALE GENOMIC DNA]</scope>
    <source>
        <strain evidence="2">ARYD3</strain>
    </source>
</reference>
<feature type="domain" description="NAD-dependent epimerase/dehydratase" evidence="1">
    <location>
        <begin position="7"/>
        <end position="225"/>
    </location>
</feature>
<organism evidence="2 3">
    <name type="scientific">Candidatus Mcinerneyibacterium aminivorans</name>
    <dbReference type="NCBI Taxonomy" id="2703815"/>
    <lineage>
        <taxon>Bacteria</taxon>
        <taxon>Candidatus Macinerneyibacteriota</taxon>
        <taxon>Candidatus Mcinerneyibacteria</taxon>
        <taxon>Candidatus Mcinerneyibacteriales</taxon>
        <taxon>Candidatus Mcinerneyibacteriaceae</taxon>
        <taxon>Candidatus Mcinerneyibacterium</taxon>
    </lineage>
</organism>
<evidence type="ECO:0000313" key="2">
    <source>
        <dbReference type="EMBL" id="TYB30649.1"/>
    </source>
</evidence>
<protein>
    <submittedName>
        <fullName evidence="2">NAD(P)-dependent oxidoreductase</fullName>
    </submittedName>
</protein>
<evidence type="ECO:0000313" key="3">
    <source>
        <dbReference type="Proteomes" id="UP000324143"/>
    </source>
</evidence>
<sequence>MKKNYKITITGGSGFVGSHLAEFLSKNPNLETTCLVREKSDTSFLKTLPVDIKVVEFANPSTYEKYVKSSDFLFQLIGLTYGKDFSFFKYVNHEIAKNFFDLYLKYSSKIKGYFFMSSLAVAGPRQNENDIPTRTKDLNPLSKYGKSKLLGEKIHWDYLDDPSLNINILRAPSIYGQRDKEMKQFFDMISKGIAPVIGLGKNKITLIHVKDLVNFIFNITTRANKSSINYIYDGNIYSQKKLAQIAKNAINDKALTVYIPPILAFLAAIINEKISDDYIFNREKYREMRRDWAYKENDFYKTDLPIKYNLYQGLKNLYS</sequence>
<dbReference type="GO" id="GO:0004029">
    <property type="term" value="F:aldehyde dehydrogenase (NAD+) activity"/>
    <property type="evidence" value="ECO:0007669"/>
    <property type="project" value="TreeGrafter"/>
</dbReference>
<dbReference type="EMBL" id="VSIX01000092">
    <property type="protein sequence ID" value="TYB30649.1"/>
    <property type="molecule type" value="Genomic_DNA"/>
</dbReference>
<name>A0A5D0MJB5_9BACT</name>
<dbReference type="PANTHER" id="PTHR48079">
    <property type="entry name" value="PROTEIN YEEZ"/>
    <property type="match status" value="1"/>
</dbReference>
<dbReference type="InterPro" id="IPR051783">
    <property type="entry name" value="NAD(P)-dependent_oxidoreduct"/>
</dbReference>
<gene>
    <name evidence="2" type="ORF">FXF47_08190</name>
</gene>